<dbReference type="PANTHER" id="PTHR43420:SF41">
    <property type="entry name" value="IAA ACETYLTRANSFERASE"/>
    <property type="match status" value="1"/>
</dbReference>
<dbReference type="EMBL" id="CP125669">
    <property type="protein sequence ID" value="WHP07651.1"/>
    <property type="molecule type" value="Genomic_DNA"/>
</dbReference>
<evidence type="ECO:0000256" key="2">
    <source>
        <dbReference type="ARBA" id="ARBA00023315"/>
    </source>
</evidence>
<dbReference type="InterPro" id="IPR000182">
    <property type="entry name" value="GNAT_dom"/>
</dbReference>
<organism evidence="4 5">
    <name type="scientific">Acinetobacter corruptisaponis</name>
    <dbReference type="NCBI Taxonomy" id="3045147"/>
    <lineage>
        <taxon>Bacteria</taxon>
        <taxon>Pseudomonadati</taxon>
        <taxon>Pseudomonadota</taxon>
        <taxon>Gammaproteobacteria</taxon>
        <taxon>Moraxellales</taxon>
        <taxon>Moraxellaceae</taxon>
        <taxon>Acinetobacter</taxon>
    </lineage>
</organism>
<keyword evidence="2" id="KW-0012">Acyltransferase</keyword>
<dbReference type="Pfam" id="PF00583">
    <property type="entry name" value="Acetyltransf_1"/>
    <property type="match status" value="1"/>
</dbReference>
<protein>
    <submittedName>
        <fullName evidence="4">GNAT family N-acetyltransferase</fullName>
    </submittedName>
</protein>
<sequence>MYSIQQVRWMALQKSQQDQLKLLLLESDPSWEQVSTYLSQANIFILLNHQDNIIAQLCLLQNNDRAEIKNLAVDQKHQKQGFAKVLIQQVIENAKHLKTKNLWVKTGNSSLDQLALYQKCGFRMSHIERDAFKGYPKPIYENGIRCLDQVVLYIVFG</sequence>
<reference evidence="4 5" key="1">
    <citation type="submission" date="2023-05" db="EMBL/GenBank/DDBJ databases">
        <title>The complete genome of Acinetobacter sp. nov KCTC 92772.</title>
        <authorList>
            <person name="Zhou G."/>
        </authorList>
    </citation>
    <scope>NUCLEOTIDE SEQUENCE [LARGE SCALE GENOMIC DNA]</scope>
    <source>
        <strain evidence="4 5">KCTC 92772</strain>
    </source>
</reference>
<dbReference type="InterPro" id="IPR050680">
    <property type="entry name" value="YpeA/RimI_acetyltransf"/>
</dbReference>
<evidence type="ECO:0000256" key="1">
    <source>
        <dbReference type="ARBA" id="ARBA00022679"/>
    </source>
</evidence>
<accession>A0ABY8S875</accession>
<evidence type="ECO:0000313" key="5">
    <source>
        <dbReference type="Proteomes" id="UP001229836"/>
    </source>
</evidence>
<name>A0ABY8S875_9GAMM</name>
<dbReference type="RefSeq" id="WP_283269322.1">
    <property type="nucleotide sequence ID" value="NZ_CP125669.1"/>
</dbReference>
<dbReference type="CDD" id="cd04301">
    <property type="entry name" value="NAT_SF"/>
    <property type="match status" value="1"/>
</dbReference>
<dbReference type="InterPro" id="IPR016181">
    <property type="entry name" value="Acyl_CoA_acyltransferase"/>
</dbReference>
<dbReference type="Proteomes" id="UP001229836">
    <property type="component" value="Chromosome"/>
</dbReference>
<evidence type="ECO:0000313" key="4">
    <source>
        <dbReference type="EMBL" id="WHP07651.1"/>
    </source>
</evidence>
<dbReference type="SUPFAM" id="SSF55729">
    <property type="entry name" value="Acyl-CoA N-acyltransferases (Nat)"/>
    <property type="match status" value="1"/>
</dbReference>
<keyword evidence="1" id="KW-0808">Transferase</keyword>
<feature type="domain" description="N-acetyltransferase" evidence="3">
    <location>
        <begin position="7"/>
        <end position="140"/>
    </location>
</feature>
<dbReference type="PROSITE" id="PS51186">
    <property type="entry name" value="GNAT"/>
    <property type="match status" value="1"/>
</dbReference>
<dbReference type="PANTHER" id="PTHR43420">
    <property type="entry name" value="ACETYLTRANSFERASE"/>
    <property type="match status" value="1"/>
</dbReference>
<dbReference type="Gene3D" id="3.40.630.30">
    <property type="match status" value="1"/>
</dbReference>
<proteinExistence type="predicted"/>
<keyword evidence="5" id="KW-1185">Reference proteome</keyword>
<evidence type="ECO:0000259" key="3">
    <source>
        <dbReference type="PROSITE" id="PS51186"/>
    </source>
</evidence>
<gene>
    <name evidence="4" type="ORF">QLH32_10355</name>
</gene>